<proteinExistence type="predicted"/>
<protein>
    <submittedName>
        <fullName evidence="2">Uncharacterized protein</fullName>
    </submittedName>
</protein>
<name>A0A0S4KH33_BODSA</name>
<sequence>MSLSDVLVVASHAAHSAHQRSNGASSNSVTATSLQRRALEIAIQKVKSFLRDPLVVAAVEHCLLHDMTAAPQGDTNSSEDPQRHSAGRLIVERVSRLYVDVLLTALTEEDKGNSTDDEQRLHTQSSSHVFSTFLHDKEILRAVSLRLGGLASRIERAFVSTRRQCDSDVSIMKKQRRVARDVRKLLGGVHHDLLHQIFLDVRKRSAGTGGVENATTTSSWDNHVQLSLQAACRSCRSSFDRKMNNSVGEVTDMKPGSADVHQTKGLSGLWSPHELAAVFTARMSPASTATSSSILLPLLEKSSDDSTTNTDHRSMQTSEKPPQQQ</sequence>
<gene>
    <name evidence="2" type="ORF">BSAL_54475</name>
</gene>
<dbReference type="AlphaFoldDB" id="A0A0S4KH33"/>
<feature type="region of interest" description="Disordered" evidence="1">
    <location>
        <begin position="299"/>
        <end position="325"/>
    </location>
</feature>
<feature type="compositionally biased region" description="Polar residues" evidence="1">
    <location>
        <begin position="305"/>
        <end position="325"/>
    </location>
</feature>
<evidence type="ECO:0000313" key="2">
    <source>
        <dbReference type="EMBL" id="CUI11722.1"/>
    </source>
</evidence>
<organism evidence="2 3">
    <name type="scientific">Bodo saltans</name>
    <name type="common">Flagellated protozoan</name>
    <dbReference type="NCBI Taxonomy" id="75058"/>
    <lineage>
        <taxon>Eukaryota</taxon>
        <taxon>Discoba</taxon>
        <taxon>Euglenozoa</taxon>
        <taxon>Kinetoplastea</taxon>
        <taxon>Metakinetoplastina</taxon>
        <taxon>Eubodonida</taxon>
        <taxon>Bodonidae</taxon>
        <taxon>Bodo</taxon>
    </lineage>
</organism>
<dbReference type="EMBL" id="CYKH01000138">
    <property type="protein sequence ID" value="CUI11722.1"/>
    <property type="molecule type" value="Genomic_DNA"/>
</dbReference>
<keyword evidence="3" id="KW-1185">Reference proteome</keyword>
<accession>A0A0S4KH33</accession>
<reference evidence="3" key="1">
    <citation type="submission" date="2015-09" db="EMBL/GenBank/DDBJ databases">
        <authorList>
            <consortium name="Pathogen Informatics"/>
        </authorList>
    </citation>
    <scope>NUCLEOTIDE SEQUENCE [LARGE SCALE GENOMIC DNA]</scope>
    <source>
        <strain evidence="3">Lake Konstanz</strain>
    </source>
</reference>
<evidence type="ECO:0000256" key="1">
    <source>
        <dbReference type="SAM" id="MobiDB-lite"/>
    </source>
</evidence>
<dbReference type="Proteomes" id="UP000051952">
    <property type="component" value="Unassembled WGS sequence"/>
</dbReference>
<feature type="non-terminal residue" evidence="2">
    <location>
        <position position="325"/>
    </location>
</feature>
<evidence type="ECO:0000313" key="3">
    <source>
        <dbReference type="Proteomes" id="UP000051952"/>
    </source>
</evidence>
<dbReference type="VEuPathDB" id="TriTrypDB:BSAL_54475"/>